<dbReference type="Pfam" id="PF12012">
    <property type="entry name" value="DUF3504"/>
    <property type="match status" value="1"/>
</dbReference>
<dbReference type="Pfam" id="PF25561">
    <property type="entry name" value="QRICH1"/>
    <property type="match status" value="1"/>
</dbReference>
<feature type="compositionally biased region" description="Basic and acidic residues" evidence="4">
    <location>
        <begin position="826"/>
        <end position="837"/>
    </location>
</feature>
<feature type="region of interest" description="Disordered" evidence="4">
    <location>
        <begin position="2219"/>
        <end position="2246"/>
    </location>
</feature>
<feature type="compositionally biased region" description="Acidic residues" evidence="4">
    <location>
        <begin position="838"/>
        <end position="859"/>
    </location>
</feature>
<dbReference type="InterPro" id="IPR001214">
    <property type="entry name" value="SET_dom"/>
</dbReference>
<gene>
    <name evidence="6" type="ORF">XNOV1_A025218</name>
</gene>
<keyword evidence="2" id="KW-0597">Phosphoprotein</keyword>
<feature type="compositionally biased region" description="Basic and acidic residues" evidence="4">
    <location>
        <begin position="1549"/>
        <end position="1579"/>
    </location>
</feature>
<proteinExistence type="predicted"/>
<evidence type="ECO:0000256" key="1">
    <source>
        <dbReference type="ARBA" id="ARBA00022499"/>
    </source>
</evidence>
<reference evidence="6" key="1">
    <citation type="submission" date="2023-08" db="EMBL/GenBank/DDBJ databases">
        <authorList>
            <person name="Alioto T."/>
            <person name="Alioto T."/>
            <person name="Gomez Garrido J."/>
        </authorList>
    </citation>
    <scope>NUCLEOTIDE SEQUENCE</scope>
</reference>
<dbReference type="InterPro" id="IPR021893">
    <property type="entry name" value="ZMYM2-like_C"/>
</dbReference>
<dbReference type="SUPFAM" id="SSF82199">
    <property type="entry name" value="SET domain"/>
    <property type="match status" value="1"/>
</dbReference>
<dbReference type="InterPro" id="IPR051284">
    <property type="entry name" value="ZnF_MYMT-QRICH1"/>
</dbReference>
<feature type="region of interest" description="Disordered" evidence="4">
    <location>
        <begin position="172"/>
        <end position="269"/>
    </location>
</feature>
<dbReference type="EMBL" id="OY660884">
    <property type="protein sequence ID" value="CAJ1082998.1"/>
    <property type="molecule type" value="Genomic_DNA"/>
</dbReference>
<dbReference type="InterPro" id="IPR057926">
    <property type="entry name" value="QRICH1_dom"/>
</dbReference>
<dbReference type="SMART" id="SM00746">
    <property type="entry name" value="TRASH"/>
    <property type="match status" value="19"/>
</dbReference>
<evidence type="ECO:0000256" key="4">
    <source>
        <dbReference type="SAM" id="MobiDB-lite"/>
    </source>
</evidence>
<feature type="compositionally biased region" description="Basic and acidic residues" evidence="4">
    <location>
        <begin position="875"/>
        <end position="888"/>
    </location>
</feature>
<keyword evidence="1" id="KW-1017">Isopeptide bond</keyword>
<feature type="compositionally biased region" description="Basic and acidic residues" evidence="4">
    <location>
        <begin position="1588"/>
        <end position="1598"/>
    </location>
</feature>
<dbReference type="PANTHER" id="PTHR45736:SF5">
    <property type="entry name" value="ZINC FINGER MYM-TYPE PROTEIN 4"/>
    <property type="match status" value="1"/>
</dbReference>
<organism evidence="6 7">
    <name type="scientific">Xyrichtys novacula</name>
    <name type="common">Pearly razorfish</name>
    <name type="synonym">Hemipteronotus novacula</name>
    <dbReference type="NCBI Taxonomy" id="13765"/>
    <lineage>
        <taxon>Eukaryota</taxon>
        <taxon>Metazoa</taxon>
        <taxon>Chordata</taxon>
        <taxon>Craniata</taxon>
        <taxon>Vertebrata</taxon>
        <taxon>Euteleostomi</taxon>
        <taxon>Actinopterygii</taxon>
        <taxon>Neopterygii</taxon>
        <taxon>Teleostei</taxon>
        <taxon>Neoteleostei</taxon>
        <taxon>Acanthomorphata</taxon>
        <taxon>Eupercaria</taxon>
        <taxon>Labriformes</taxon>
        <taxon>Labridae</taxon>
        <taxon>Xyrichtys</taxon>
    </lineage>
</organism>
<dbReference type="InterPro" id="IPR011017">
    <property type="entry name" value="TRASH_dom"/>
</dbReference>
<dbReference type="PANTHER" id="PTHR45736">
    <property type="entry name" value="ZINC FINGER MYM-TYPE PROTEIN"/>
    <property type="match status" value="1"/>
</dbReference>
<feature type="compositionally biased region" description="Acidic residues" evidence="4">
    <location>
        <begin position="192"/>
        <end position="203"/>
    </location>
</feature>
<feature type="region of interest" description="Disordered" evidence="4">
    <location>
        <begin position="1487"/>
        <end position="1689"/>
    </location>
</feature>
<evidence type="ECO:0000313" key="6">
    <source>
        <dbReference type="EMBL" id="CAJ1082998.1"/>
    </source>
</evidence>
<evidence type="ECO:0000256" key="2">
    <source>
        <dbReference type="ARBA" id="ARBA00022553"/>
    </source>
</evidence>
<feature type="region of interest" description="Disordered" evidence="4">
    <location>
        <begin position="1980"/>
        <end position="2007"/>
    </location>
</feature>
<dbReference type="Pfam" id="PF24900">
    <property type="entry name" value="TRASH_ZMYM4"/>
    <property type="match status" value="3"/>
</dbReference>
<feature type="domain" description="SET" evidence="5">
    <location>
        <begin position="25"/>
        <end position="145"/>
    </location>
</feature>
<feature type="compositionally biased region" description="Basic residues" evidence="4">
    <location>
        <begin position="1519"/>
        <end position="1548"/>
    </location>
</feature>
<feature type="compositionally biased region" description="Basic and acidic residues" evidence="4">
    <location>
        <begin position="258"/>
        <end position="269"/>
    </location>
</feature>
<feature type="compositionally biased region" description="Basic and acidic residues" evidence="4">
    <location>
        <begin position="1997"/>
        <end position="2007"/>
    </location>
</feature>
<dbReference type="Pfam" id="PF00856">
    <property type="entry name" value="SET"/>
    <property type="match status" value="1"/>
</dbReference>
<dbReference type="SUPFAM" id="SSF57716">
    <property type="entry name" value="Glucocorticoid receptor-like (DNA-binding domain)"/>
    <property type="match status" value="2"/>
</dbReference>
<feature type="compositionally biased region" description="Acidic residues" evidence="4">
    <location>
        <begin position="1606"/>
        <end position="1639"/>
    </location>
</feature>
<keyword evidence="3" id="KW-0832">Ubl conjugation</keyword>
<evidence type="ECO:0000256" key="3">
    <source>
        <dbReference type="ARBA" id="ARBA00022843"/>
    </source>
</evidence>
<feature type="region of interest" description="Disordered" evidence="4">
    <location>
        <begin position="1722"/>
        <end position="1755"/>
    </location>
</feature>
<feature type="compositionally biased region" description="Acidic residues" evidence="4">
    <location>
        <begin position="1651"/>
        <end position="1679"/>
    </location>
</feature>
<keyword evidence="7" id="KW-1185">Reference proteome</keyword>
<name>A0AAV1HAY1_XYRNO</name>
<feature type="region of interest" description="Disordered" evidence="4">
    <location>
        <begin position="795"/>
        <end position="956"/>
    </location>
</feature>
<feature type="compositionally biased region" description="Basic and acidic residues" evidence="4">
    <location>
        <begin position="2955"/>
        <end position="2968"/>
    </location>
</feature>
<evidence type="ECO:0000313" key="7">
    <source>
        <dbReference type="Proteomes" id="UP001178508"/>
    </source>
</evidence>
<protein>
    <submittedName>
        <fullName evidence="6">Uncharacterized protein LOC117827743 isoform X1</fullName>
    </submittedName>
</protein>
<dbReference type="SMART" id="SM00317">
    <property type="entry name" value="SET"/>
    <property type="match status" value="1"/>
</dbReference>
<dbReference type="Gene3D" id="2.170.270.10">
    <property type="entry name" value="SET domain"/>
    <property type="match status" value="1"/>
</dbReference>
<dbReference type="InterPro" id="IPR046341">
    <property type="entry name" value="SET_dom_sf"/>
</dbReference>
<accession>A0AAV1HAY1</accession>
<dbReference type="PROSITE" id="PS50280">
    <property type="entry name" value="SET"/>
    <property type="match status" value="1"/>
</dbReference>
<sequence>MEDERRKLTPEQDALEHIASRKDKPFLEGRYIDSFKGRGLFTYNAIKPSMFVVEYRGNIYSTKTTTPHKTCPDSLVNYLFEFSWNGAHWCIDASSEDRSLGRLVNDNNINPNCEMKKVIFEGKPRLCLFAVRNISPGEEITFNYGDSTYPWRSMESLDTSSLSFSDFCATPSTPRAEGDWNPASSFNHSEDDVYDDDDIDELIDSGPGSGGDSFCGTSSQQRRSQGKSGTLMIKPDGASSFMRDNKASSSSSDSEEDQEHRPTGASKKSEDASYATKNFCYFCSAGVEKMARHLLKHVDQDPELARAFSLPTDSRERKKILDSFRTKGNNKHNQEVLKSNCGELKLKRRPTTKGAKSYACCPHCTGMYVRTELWRHMARCPEISTSTSTSTPSTSGRTKILGKIALAESPFAQKLPAAVSQMLSGMKQDEVSSAIQNDLVLLKLAEDLSEKSQNNKRKHEYIRTRLREMGRLLVALQEKSITSFQDAVKPTNFRRVVKVVRKIAGYDTERRSYSQQALALRLGHSLKKIGSTVLQMEANEQIRTDTRTFMKLCTEEWTPLVSQPALARPNGQTSKKPSLIPFTRDVQLFYGYLEAASASAADTLKASEGPQVYAALCRVTLAQVSVLNKCSPAASKMTLQAFQEREDATQVLSKHFIKINTGTGNGQSSAVLLTSHLVSAMMLLINKRDTCGVHKDNPFLFAKPNSSPTSLYRGRLSIHAFSILCQAENPEPLRSPHCHRHVARVFQILTLENDELEHLAKLLGHDIRADKDYYRRPEAAAELAKVAKLIEAMERGSAENSQRGSPEEADIEDEPNVERPGGGISDAKEDDKDPQEKDEPDPGVSDAEEDNEDPQEGEAVEEKQKIEARKKRRLTLKEDASKHAKVRDSGGSCSSEGSNSEEEYVPEGATSSDDSEGESSLLVAACGSSKPRRASSAKLTFDERDSDSDHKPKSQSHRTKNYCFVCGKDVFKISRHLFTHRHDEPEVAEVFKLRKKTKVRKQRIKELRDKGNFEHNEKVLKTGCGELVVKYKKLQKPPATKPCLFCKDIIICAEMKKHLRTCPVKKATESPNCKDRILSVVASAELDNPETSSELSSLLQTLRQDKVAKVVTNDSYLLLMTRYLCHLSGSHTKTKPRLLQRLRAMGTLLLAVKDQESIKSFEDVMKPENFSTVLEAIQELAGFDRERKIYEKPHTMQLIGYSLKYIAEIHYARVLKEDTDKQKIEDAKKLVKLCLEQWCGFYRVKSVSTILFIQDGQLLYQCMEKTAASAFESLTKYECAPVYTALFRVTTAKLSLLNPNVDVYNTTLQSFQERGEAEAAVNQSELEQILHMDLLKFNVMDDKGKKIVMTLTPALLAALELLVSKRDACNVDVKNTLLFAQPSSNLSNVFKRGQCFTTIVARCGAKDKANLRSLFFRKYLTRIFQILSFTNDRLDQLAKLLGRDIQTDSEYYQKPEAAQDIAKILELLSAVETGTVERFEGKSFEEIEISDMLEPVNPEKSDAEDDNEESESSPQKGRSSSKRSSRKKTPGSSSKRLRSSGGKKKKSRRQESENEASEKEEKGKDNENKEQDDGSEERPASPAEEEPQETRTSNRNEDITNMSFSDCDDDMNVDFDVDVDTDEDVPTNEGNDGGDDDAEGSGTKPGSQSQNEDDVDSNSEDHVEEEADQDEEEQSDMMDVDSRSSSLVLSNEKKIEVSAAEIGLKEVKILLQKLDLEKLKASVRRPQPSSAGRGRPVCAEGQKPPKSTNTDNKTTNEKEIQMICSHCKKIMTKGQTAYQKKGFTDVFCSKDCLFQTFPINKPATRSCFQCNKAITQLLDLIMACVDVKGTMKDFCSMSCLCSFKTGSSQTSQQVCSMCNKSGSTKCGLMVKNVFYKFCSESCFEDFRRENLAVCKSCSSTCYKPLKLTLEEETVNMCSQACLVDFKTEIQELQRCTMCRDPRPVSDMFPQNVDTSVVKLFCTRACFMSYKLRPAVLQESSAHSKEKNGQEQSEQEEERISSDSDVNKDKQTRCAPTVVVGDVTFCTFCGKTVPHGRKFCPRSCQPRENRDKKKCYNCAEVILRPHSMILAPVDDSGTRKELCSNKCLTSVHSKIEKKECKMCNKCCAVGSRLTMDGLRHSFCSDPCFINYHKVNNLPLVTCDICHLTALKPLRLKTEEGATSVCSDECLVRLKERIRKPQLCSMCQTSHQLSDMVENVNKEGTLNFFCSSRCSMVHKAQSATVSGRKSPPTYKSEAEEEEEEREEDIKEVKILPNLDFIKQEPVEVECKPNLSFLVSAENVKDEPHVSKEDLKIEEVSSLSSLDSAPAASTQTNFDTPVPCFNCKKVLKDRETVYQKKSHAEIFCSSPCLMKFYEAEQEKTSCTFCLQAITRRTKTKVLQAPVDDEGTMKDFCGQTCMSSFNYKRMMSTKVAIVPVASHSQCNMCSRYCISKHEIIRQDVVHKICSDPCFLRFCNLNKMFICVNCHSNCETPLLVRMQDCSKRLCSEECLTRYKQKIQTPQPCSACSTSLLMTNMIECKNTDGEVEFFCSSGCVAESKIMALSASGAPVSCDSCGKIAVPVHHFSMTDASIRNFCSQSCAMVFKATFKGNPTSTNPAEASVQRWEDPSNPPGELLCVQCRGAIKNTPKVIQEKGNVSFVCSLACSQEFKRVNNIFGKCEVCRSEKIIKIIKRLNDGRSRESNFCSNACKNQFLLRLKKQWGEYCHSCTYCLCISKTFVTERYGRAVEKFCSDDCKLKYSLLHRDLAACDTCGQEGKLRQRIPLIGEVKHFCDVTCVHNFCNQKVKTVSTVSPPPPSVSAAESSPVIANVVSLAEALAKHMKASHGSVQRGSNTQTSVPAPDIQTKTVAHAAIQTVPKELKNKSMLCTPLVHNKGVSCDLLQKQTVDTEVQTDKVVPEEKVLPVPVPVYVPLPMNMYSQYTPEPVGLPIPLPVPVFLPGRPDSLSEAMKPAKKRRLESEVEKVQHDKSMQTDGVETEDGQRRVLENSRNCSSGFLAQPPEETDVSRERQHQLSYQLLPHQDPQISAPSSSTQTAETVHNKTTSYELQQFSQENKKEETHGNFSREPLKLKSQYGVFTWRRWVQWRNSPANPYFLSSAAGTLKEEILHCSAAELSDGLCGFIQELKHVDGEPCSPDSVFYFCLCIQQYLFENGRLENIFSDSIYANFSSEFTKILRGYRPSVAARSLNRFCVEEEFLWECKQLGTYSPIVLLNTLLFFSCKYLGFTTVEQHRQLSFAHTVRRTRTNPDNTKTRFLLFYLPQSTYEAESGEDGVPAKKQRRTDRITMMTENTENLLRCPVRLYEFYLSKCSESVRGHPGLFYLQPDPRCVLSSPAWFSCRPLDDGTMEAMLVQILAVRQMWEGGGGGLNQETAGGDTNIFT</sequence>
<feature type="compositionally biased region" description="Acidic residues" evidence="4">
    <location>
        <begin position="1502"/>
        <end position="1511"/>
    </location>
</feature>
<feature type="compositionally biased region" description="Basic and acidic residues" evidence="4">
    <location>
        <begin position="940"/>
        <end position="952"/>
    </location>
</feature>
<evidence type="ECO:0000259" key="5">
    <source>
        <dbReference type="PROSITE" id="PS50280"/>
    </source>
</evidence>
<feature type="compositionally biased region" description="Low complexity" evidence="4">
    <location>
        <begin position="889"/>
        <end position="898"/>
    </location>
</feature>
<feature type="compositionally biased region" description="Low complexity" evidence="4">
    <location>
        <begin position="1744"/>
        <end position="1753"/>
    </location>
</feature>
<feature type="region of interest" description="Disordered" evidence="4">
    <location>
        <begin position="2943"/>
        <end position="3009"/>
    </location>
</feature>
<dbReference type="Proteomes" id="UP001178508">
    <property type="component" value="Chromosome 21"/>
</dbReference>